<feature type="region of interest" description="Disordered" evidence="1">
    <location>
        <begin position="83"/>
        <end position="104"/>
    </location>
</feature>
<feature type="compositionally biased region" description="Polar residues" evidence="1">
    <location>
        <begin position="51"/>
        <end position="63"/>
    </location>
</feature>
<evidence type="ECO:0000256" key="1">
    <source>
        <dbReference type="SAM" id="MobiDB-lite"/>
    </source>
</evidence>
<dbReference type="AlphaFoldDB" id="A0A8S0V2J4"/>
<organism evidence="2 3">
    <name type="scientific">Olea europaea subsp. europaea</name>
    <dbReference type="NCBI Taxonomy" id="158383"/>
    <lineage>
        <taxon>Eukaryota</taxon>
        <taxon>Viridiplantae</taxon>
        <taxon>Streptophyta</taxon>
        <taxon>Embryophyta</taxon>
        <taxon>Tracheophyta</taxon>
        <taxon>Spermatophyta</taxon>
        <taxon>Magnoliopsida</taxon>
        <taxon>eudicotyledons</taxon>
        <taxon>Gunneridae</taxon>
        <taxon>Pentapetalae</taxon>
        <taxon>asterids</taxon>
        <taxon>lamiids</taxon>
        <taxon>Lamiales</taxon>
        <taxon>Oleaceae</taxon>
        <taxon>Oleeae</taxon>
        <taxon>Olea</taxon>
    </lineage>
</organism>
<reference evidence="2 3" key="1">
    <citation type="submission" date="2019-12" db="EMBL/GenBank/DDBJ databases">
        <authorList>
            <person name="Alioto T."/>
            <person name="Alioto T."/>
            <person name="Gomez Garrido J."/>
        </authorList>
    </citation>
    <scope>NUCLEOTIDE SEQUENCE [LARGE SCALE GENOMIC DNA]</scope>
</reference>
<dbReference type="Gramene" id="OE9A068932T1">
    <property type="protein sequence ID" value="OE9A068932C1"/>
    <property type="gene ID" value="OE9A068932"/>
</dbReference>
<name>A0A8S0V2J4_OLEEU</name>
<sequence length="104" mass="11933">MIVKIVVPSKYSRANVPRRLASVFDRLDPTRNRQNRPRISPAQARLPPISLSRSHPFNLSSMGNRHGQLQPGATAKFAHRYMYPPGRNRREKRAALARIRAHQD</sequence>
<dbReference type="EMBL" id="CACTIH010009091">
    <property type="protein sequence ID" value="CAA3023471.1"/>
    <property type="molecule type" value="Genomic_DNA"/>
</dbReference>
<evidence type="ECO:0000313" key="2">
    <source>
        <dbReference type="EMBL" id="CAA3023471.1"/>
    </source>
</evidence>
<evidence type="ECO:0000313" key="3">
    <source>
        <dbReference type="Proteomes" id="UP000594638"/>
    </source>
</evidence>
<dbReference type="Proteomes" id="UP000594638">
    <property type="component" value="Unassembled WGS sequence"/>
</dbReference>
<feature type="region of interest" description="Disordered" evidence="1">
    <location>
        <begin position="26"/>
        <end position="70"/>
    </location>
</feature>
<keyword evidence="3" id="KW-1185">Reference proteome</keyword>
<accession>A0A8S0V2J4</accession>
<protein>
    <submittedName>
        <fullName evidence="2">Uncharacterized protein</fullName>
    </submittedName>
</protein>
<proteinExistence type="predicted"/>
<gene>
    <name evidence="2" type="ORF">OLEA9_A068932</name>
</gene>
<comment type="caution">
    <text evidence="2">The sequence shown here is derived from an EMBL/GenBank/DDBJ whole genome shotgun (WGS) entry which is preliminary data.</text>
</comment>